<dbReference type="InterPro" id="IPR051950">
    <property type="entry name" value="Dev_reg/Prot_inhib"/>
</dbReference>
<dbReference type="Proteomes" id="UP000078046">
    <property type="component" value="Unassembled WGS sequence"/>
</dbReference>
<evidence type="ECO:0000256" key="2">
    <source>
        <dbReference type="ARBA" id="ARBA00022525"/>
    </source>
</evidence>
<keyword evidence="3" id="KW-0677">Repeat</keyword>
<comment type="subcellular location">
    <subcellularLocation>
        <location evidence="1">Secreted</location>
    </subcellularLocation>
</comment>
<dbReference type="InterPro" id="IPR000716">
    <property type="entry name" value="Thyroglobulin_1"/>
</dbReference>
<evidence type="ECO:0000313" key="8">
    <source>
        <dbReference type="EMBL" id="OAF71627.1"/>
    </source>
</evidence>
<evidence type="ECO:0000259" key="6">
    <source>
        <dbReference type="PROSITE" id="PS50222"/>
    </source>
</evidence>
<dbReference type="CDD" id="cd00191">
    <property type="entry name" value="TY"/>
    <property type="match status" value="1"/>
</dbReference>
<dbReference type="Gene3D" id="3.30.60.30">
    <property type="match status" value="1"/>
</dbReference>
<dbReference type="GO" id="GO:0035592">
    <property type="term" value="P:establishment of protein localization to extracellular region"/>
    <property type="evidence" value="ECO:0007669"/>
    <property type="project" value="TreeGrafter"/>
</dbReference>
<feature type="domain" description="Thyroglobulin type-1" evidence="7">
    <location>
        <begin position="62"/>
        <end position="131"/>
    </location>
</feature>
<feature type="domain" description="Thyroglobulin type-1" evidence="7">
    <location>
        <begin position="277"/>
        <end position="347"/>
    </location>
</feature>
<feature type="disulfide bond" evidence="5">
    <location>
        <begin position="316"/>
        <end position="323"/>
    </location>
</feature>
<reference evidence="8 9" key="1">
    <citation type="submission" date="2016-04" db="EMBL/GenBank/DDBJ databases">
        <title>The genome of Intoshia linei affirms orthonectids as highly simplified spiralians.</title>
        <authorList>
            <person name="Mikhailov K.V."/>
            <person name="Slusarev G.S."/>
            <person name="Nikitin M.A."/>
            <person name="Logacheva M.D."/>
            <person name="Penin A."/>
            <person name="Aleoshin V."/>
            <person name="Panchin Y.V."/>
        </authorList>
    </citation>
    <scope>NUCLEOTIDE SEQUENCE [LARGE SCALE GENOMIC DNA]</scope>
    <source>
        <strain evidence="8">Intl2013</strain>
        <tissue evidence="8">Whole animal</tissue>
    </source>
</reference>
<comment type="caution">
    <text evidence="5">Lacks conserved residue(s) required for the propagation of feature annotation.</text>
</comment>
<dbReference type="Pfam" id="PF00086">
    <property type="entry name" value="Thyroglobulin_1"/>
    <property type="match status" value="2"/>
</dbReference>
<feature type="domain" description="EF-hand" evidence="6">
    <location>
        <begin position="202"/>
        <end position="237"/>
    </location>
</feature>
<dbReference type="GO" id="GO:0005615">
    <property type="term" value="C:extracellular space"/>
    <property type="evidence" value="ECO:0007669"/>
    <property type="project" value="TreeGrafter"/>
</dbReference>
<dbReference type="PANTHER" id="PTHR12352:SF25">
    <property type="entry name" value="SPARC_OSTEONECTIN, CWCV AND KAZAL LIKE DOMAINS PROTEOGLYCAN 1"/>
    <property type="match status" value="1"/>
</dbReference>
<dbReference type="InterPro" id="IPR002048">
    <property type="entry name" value="EF_hand_dom"/>
</dbReference>
<dbReference type="GO" id="GO:0005509">
    <property type="term" value="F:calcium ion binding"/>
    <property type="evidence" value="ECO:0007669"/>
    <property type="project" value="InterPro"/>
</dbReference>
<dbReference type="Gene3D" id="4.10.800.10">
    <property type="entry name" value="Thyroglobulin type-1"/>
    <property type="match status" value="2"/>
</dbReference>
<dbReference type="PROSITE" id="PS50222">
    <property type="entry name" value="EF_HAND_2"/>
    <property type="match status" value="1"/>
</dbReference>
<keyword evidence="4 5" id="KW-1015">Disulfide bond</keyword>
<dbReference type="InterPro" id="IPR011992">
    <property type="entry name" value="EF-hand-dom_pair"/>
</dbReference>
<proteinExistence type="predicted"/>
<evidence type="ECO:0000256" key="5">
    <source>
        <dbReference type="PROSITE-ProRule" id="PRU00500"/>
    </source>
</evidence>
<dbReference type="SUPFAM" id="SSF57610">
    <property type="entry name" value="Thyroglobulin type-1 domain"/>
    <property type="match status" value="2"/>
</dbReference>
<accession>A0A177BBC6</accession>
<sequence length="475" mass="55643">MSKILSEKDKIRLQKLPQCNIYCSSRLPFDPTCASNNVIYPNTCLIRKLIFCYNVKINITNYSSCTNTNNFNCFLNQFDAQRLNSSYIPTCSTHEFFYPLQCQNNVCWCSNNFGSRVGGVFFKKKNSIRKCLEMSADSYYDSCSHALGVIFINRFKYFLNNYKDNVKTFKLVDSNFDNGWSFDEFKSFIQSSFHIKNVTIIDSFNCIDSIFKVLDIDQSMNISFEEFSIFITKSDSKLILLNSHFKSKYQSMDQKSQINKLPQLFNYSDKIRRNFKSLDCFEKKKFILKYQNIQNNFTFTSNIECHSDGTYISKQCLQNKKYCWCVDTISGSMIQKTITSNHQNLICFNELSSAQYIDKLKEQRSKLCNSHKTKNKILEIFVKEFKRNYKRKKISIGEIINWRFSIADANFNFILDDDETAILFNKLSLHSMDVECIKLLFNASLLKDPADDFSFAFINGQNIYPIEKLKKLFIN</sequence>
<dbReference type="EMBL" id="LWCA01000036">
    <property type="protein sequence ID" value="OAF71627.1"/>
    <property type="molecule type" value="Genomic_DNA"/>
</dbReference>
<evidence type="ECO:0000256" key="1">
    <source>
        <dbReference type="ARBA" id="ARBA00004613"/>
    </source>
</evidence>
<dbReference type="PANTHER" id="PTHR12352">
    <property type="entry name" value="SECRETED MODULAR CALCIUM-BINDING PROTEIN"/>
    <property type="match status" value="1"/>
</dbReference>
<dbReference type="OrthoDB" id="406800at2759"/>
<dbReference type="Gene3D" id="1.10.238.10">
    <property type="entry name" value="EF-hand"/>
    <property type="match status" value="1"/>
</dbReference>
<dbReference type="SMART" id="SM00211">
    <property type="entry name" value="TY"/>
    <property type="match status" value="2"/>
</dbReference>
<evidence type="ECO:0000259" key="7">
    <source>
        <dbReference type="PROSITE" id="PS51162"/>
    </source>
</evidence>
<dbReference type="AlphaFoldDB" id="A0A177BBC6"/>
<evidence type="ECO:0000256" key="3">
    <source>
        <dbReference type="ARBA" id="ARBA00022737"/>
    </source>
</evidence>
<evidence type="ECO:0008006" key="10">
    <source>
        <dbReference type="Google" id="ProtNLM"/>
    </source>
</evidence>
<dbReference type="InterPro" id="IPR036058">
    <property type="entry name" value="Kazal_dom_sf"/>
</dbReference>
<dbReference type="SUPFAM" id="SSF100895">
    <property type="entry name" value="Kazal-type serine protease inhibitors"/>
    <property type="match status" value="1"/>
</dbReference>
<evidence type="ECO:0000313" key="9">
    <source>
        <dbReference type="Proteomes" id="UP000078046"/>
    </source>
</evidence>
<keyword evidence="9" id="KW-1185">Reference proteome</keyword>
<gene>
    <name evidence="8" type="ORF">A3Q56_00601</name>
</gene>
<dbReference type="PROSITE" id="PS51162">
    <property type="entry name" value="THYROGLOBULIN_1_2"/>
    <property type="match status" value="2"/>
</dbReference>
<evidence type="ECO:0000256" key="4">
    <source>
        <dbReference type="ARBA" id="ARBA00023157"/>
    </source>
</evidence>
<name>A0A177BBC6_9BILA</name>
<dbReference type="SUPFAM" id="SSF47473">
    <property type="entry name" value="EF-hand"/>
    <property type="match status" value="1"/>
</dbReference>
<dbReference type="InterPro" id="IPR036857">
    <property type="entry name" value="Thyroglobulin_1_sf"/>
</dbReference>
<comment type="caution">
    <text evidence="8">The sequence shown here is derived from an EMBL/GenBank/DDBJ whole genome shotgun (WGS) entry which is preliminary data.</text>
</comment>
<protein>
    <recommendedName>
        <fullName evidence="10">Thyroglobulin type-1 domain-containing protein</fullName>
    </recommendedName>
</protein>
<keyword evidence="2" id="KW-0964">Secreted</keyword>
<organism evidence="8 9">
    <name type="scientific">Intoshia linei</name>
    <dbReference type="NCBI Taxonomy" id="1819745"/>
    <lineage>
        <taxon>Eukaryota</taxon>
        <taxon>Metazoa</taxon>
        <taxon>Spiralia</taxon>
        <taxon>Lophotrochozoa</taxon>
        <taxon>Mesozoa</taxon>
        <taxon>Orthonectida</taxon>
        <taxon>Rhopaluridae</taxon>
        <taxon>Intoshia</taxon>
    </lineage>
</organism>